<proteinExistence type="predicted"/>
<sequence length="197" mass="22476">MDSRWALTEEWSQEQGNFTIWDQESDDAEVQFIYITPTTKNDVTPEKDTAVPHIERRQELEPGVSPEQADFDDVKRPYRCDESNLAPVEVCKILLWEIQPALARYTTKKKPRRYCLDHEKGKCCIGHRIGPAQRANTRQGTFPRIGEALTKLIYFCTNTNRMNGMTSGECRVTVYGVDGTAWVDNGFIADPVIVTDT</sequence>
<comment type="caution">
    <text evidence="1">The sequence shown here is derived from an EMBL/GenBank/DDBJ whole genome shotgun (WGS) entry which is preliminary data.</text>
</comment>
<dbReference type="AlphaFoldDB" id="A0A135TC02"/>
<name>A0A135TC02_9PEZI</name>
<gene>
    <name evidence="1" type="ORF">CNYM01_07100</name>
</gene>
<keyword evidence="2" id="KW-1185">Reference proteome</keyword>
<reference evidence="1 2" key="1">
    <citation type="submission" date="2014-02" db="EMBL/GenBank/DDBJ databases">
        <title>The genome sequence of Colletotrichum nymphaeae SA-01.</title>
        <authorList>
            <person name="Baroncelli R."/>
            <person name="Thon M.R."/>
        </authorList>
    </citation>
    <scope>NUCLEOTIDE SEQUENCE [LARGE SCALE GENOMIC DNA]</scope>
    <source>
        <strain evidence="1 2">SA-01</strain>
    </source>
</reference>
<dbReference type="Proteomes" id="UP000070054">
    <property type="component" value="Unassembled WGS sequence"/>
</dbReference>
<evidence type="ECO:0000313" key="1">
    <source>
        <dbReference type="EMBL" id="KXH45670.1"/>
    </source>
</evidence>
<dbReference type="EMBL" id="JEMN01001169">
    <property type="protein sequence ID" value="KXH45670.1"/>
    <property type="molecule type" value="Genomic_DNA"/>
</dbReference>
<accession>A0A135TC02</accession>
<protein>
    <submittedName>
        <fullName evidence="1">Uncharacterized protein</fullName>
    </submittedName>
</protein>
<evidence type="ECO:0000313" key="2">
    <source>
        <dbReference type="Proteomes" id="UP000070054"/>
    </source>
</evidence>
<dbReference type="OrthoDB" id="4792834at2759"/>
<organism evidence="1 2">
    <name type="scientific">Colletotrichum nymphaeae SA-01</name>
    <dbReference type="NCBI Taxonomy" id="1460502"/>
    <lineage>
        <taxon>Eukaryota</taxon>
        <taxon>Fungi</taxon>
        <taxon>Dikarya</taxon>
        <taxon>Ascomycota</taxon>
        <taxon>Pezizomycotina</taxon>
        <taxon>Sordariomycetes</taxon>
        <taxon>Hypocreomycetidae</taxon>
        <taxon>Glomerellales</taxon>
        <taxon>Glomerellaceae</taxon>
        <taxon>Colletotrichum</taxon>
        <taxon>Colletotrichum acutatum species complex</taxon>
    </lineage>
</organism>